<proteinExistence type="predicted"/>
<dbReference type="Proteomes" id="UP000807342">
    <property type="component" value="Unassembled WGS sequence"/>
</dbReference>
<sequence length="430" mass="47483">MPHKPRSKFVDNAMNAPAFKLCNETQHFLAVMNQDCCTVSSFTIEEYLRIVPIVWRSQVMDDLLHMHFRLITPLTAPNPSTPIKVDNNDKDDSEIDELSPVEELTNTIAAFGQWFKSNNIVDNVHPGLVKNIRNLNPAAPPFMRGPPCTPAAQPPAQAQQPVLSKHSKWLFFAMRGPSHRQFFIEVPTISPGTSLPTLVTMANRALAQAKSTLKVDSACLSPRGITCATATVPSTSDLDIVEATLSGGLLRACVTIPASQSFIKIVDIPFFKSSTTDPFTSAEVDAQLQCSIIPANFIANHQLITGCCHSNPKASPPIPPTPADKPCPHVHTCINCGIPHAAMDWHCPYWHHHFNQAWIKDWAIWDTSTRKGVPIPPPTPCGLKPTLHDCTAHPIHWGTAPSLPPVDEEDEVDDDDMEFGHEMDNYDFHE</sequence>
<keyword evidence="2" id="KW-1185">Reference proteome</keyword>
<name>A0A9P6BVM5_9AGAR</name>
<evidence type="ECO:0000313" key="1">
    <source>
        <dbReference type="EMBL" id="KAF9439944.1"/>
    </source>
</evidence>
<accession>A0A9P6BVM5</accession>
<evidence type="ECO:0000313" key="2">
    <source>
        <dbReference type="Proteomes" id="UP000807342"/>
    </source>
</evidence>
<protein>
    <submittedName>
        <fullName evidence="1">Uncharacterized protein</fullName>
    </submittedName>
</protein>
<dbReference type="EMBL" id="MU153129">
    <property type="protein sequence ID" value="KAF9439944.1"/>
    <property type="molecule type" value="Genomic_DNA"/>
</dbReference>
<comment type="caution">
    <text evidence="1">The sequence shown here is derived from an EMBL/GenBank/DDBJ whole genome shotgun (WGS) entry which is preliminary data.</text>
</comment>
<dbReference type="AlphaFoldDB" id="A0A9P6BVM5"/>
<organism evidence="1 2">
    <name type="scientific">Macrolepiota fuliginosa MF-IS2</name>
    <dbReference type="NCBI Taxonomy" id="1400762"/>
    <lineage>
        <taxon>Eukaryota</taxon>
        <taxon>Fungi</taxon>
        <taxon>Dikarya</taxon>
        <taxon>Basidiomycota</taxon>
        <taxon>Agaricomycotina</taxon>
        <taxon>Agaricomycetes</taxon>
        <taxon>Agaricomycetidae</taxon>
        <taxon>Agaricales</taxon>
        <taxon>Agaricineae</taxon>
        <taxon>Agaricaceae</taxon>
        <taxon>Macrolepiota</taxon>
    </lineage>
</organism>
<reference evidence="1" key="1">
    <citation type="submission" date="2020-11" db="EMBL/GenBank/DDBJ databases">
        <authorList>
            <consortium name="DOE Joint Genome Institute"/>
            <person name="Ahrendt S."/>
            <person name="Riley R."/>
            <person name="Andreopoulos W."/>
            <person name="Labutti K."/>
            <person name="Pangilinan J."/>
            <person name="Ruiz-Duenas F.J."/>
            <person name="Barrasa J.M."/>
            <person name="Sanchez-Garcia M."/>
            <person name="Camarero S."/>
            <person name="Miyauchi S."/>
            <person name="Serrano A."/>
            <person name="Linde D."/>
            <person name="Babiker R."/>
            <person name="Drula E."/>
            <person name="Ayuso-Fernandez I."/>
            <person name="Pacheco R."/>
            <person name="Padilla G."/>
            <person name="Ferreira P."/>
            <person name="Barriuso J."/>
            <person name="Kellner H."/>
            <person name="Castanera R."/>
            <person name="Alfaro M."/>
            <person name="Ramirez L."/>
            <person name="Pisabarro A.G."/>
            <person name="Kuo A."/>
            <person name="Tritt A."/>
            <person name="Lipzen A."/>
            <person name="He G."/>
            <person name="Yan M."/>
            <person name="Ng V."/>
            <person name="Cullen D."/>
            <person name="Martin F."/>
            <person name="Rosso M.-N."/>
            <person name="Henrissat B."/>
            <person name="Hibbett D."/>
            <person name="Martinez A.T."/>
            <person name="Grigoriev I.V."/>
        </authorList>
    </citation>
    <scope>NUCLEOTIDE SEQUENCE</scope>
    <source>
        <strain evidence="1">MF-IS2</strain>
    </source>
</reference>
<dbReference type="OrthoDB" id="343114at2759"/>
<gene>
    <name evidence="1" type="ORF">P691DRAFT_784181</name>
</gene>